<dbReference type="InterPro" id="IPR050791">
    <property type="entry name" value="Aldo-Keto_reductase"/>
</dbReference>
<dbReference type="InterPro" id="IPR023210">
    <property type="entry name" value="NADP_OxRdtase_dom"/>
</dbReference>
<dbReference type="Pfam" id="PF00248">
    <property type="entry name" value="Aldo_ket_red"/>
    <property type="match status" value="1"/>
</dbReference>
<accession>A0A918L5C0</accession>
<evidence type="ECO:0000256" key="1">
    <source>
        <dbReference type="ARBA" id="ARBA00023002"/>
    </source>
</evidence>
<dbReference type="GO" id="GO:0005737">
    <property type="term" value="C:cytoplasm"/>
    <property type="evidence" value="ECO:0007669"/>
    <property type="project" value="TreeGrafter"/>
</dbReference>
<keyword evidence="4" id="KW-1185">Reference proteome</keyword>
<evidence type="ECO:0000313" key="4">
    <source>
        <dbReference type="Proteomes" id="UP000606194"/>
    </source>
</evidence>
<dbReference type="SUPFAM" id="SSF51430">
    <property type="entry name" value="NAD(P)-linked oxidoreductase"/>
    <property type="match status" value="1"/>
</dbReference>
<dbReference type="Proteomes" id="UP000606194">
    <property type="component" value="Unassembled WGS sequence"/>
</dbReference>
<comment type="caution">
    <text evidence="3">The sequence shown here is derived from an EMBL/GenBank/DDBJ whole genome shotgun (WGS) entry which is preliminary data.</text>
</comment>
<sequence>MRYRTLGERGPRVSAVGLGCLALTGGYGPVDRAECENTVRGALDLGVTLFDTADFYAGGTNEELVGRALAGRRDEAVIATRTGLRPRAPGGPPTVVDGRPHQLKRACEASLRRLDTDHIDVYYLGRVDPRVPVEESVGALGELVAEGKIRHVGLSEAPADDLRRAHAAHPVTVLESEYSVWERHVEQDALPAATAAGIGFAAHTPLGKGFLTGRLVDPGDLGPDDHRRNHPRFQGENFRANRRLVARAEEELAGLGMPLAQGALAWLLSRGPWIVPIPGTRSLRHLADNAAAADVRLTDGQTDRLTALLSPTLISGSRHPVRR</sequence>
<dbReference type="Gene3D" id="3.20.20.100">
    <property type="entry name" value="NADP-dependent oxidoreductase domain"/>
    <property type="match status" value="1"/>
</dbReference>
<organism evidence="3 4">
    <name type="scientific">Streptomyces humidus</name>
    <dbReference type="NCBI Taxonomy" id="52259"/>
    <lineage>
        <taxon>Bacteria</taxon>
        <taxon>Bacillati</taxon>
        <taxon>Actinomycetota</taxon>
        <taxon>Actinomycetes</taxon>
        <taxon>Kitasatosporales</taxon>
        <taxon>Streptomycetaceae</taxon>
        <taxon>Streptomyces</taxon>
    </lineage>
</organism>
<dbReference type="PANTHER" id="PTHR43625:SF40">
    <property type="entry name" value="ALDO-KETO REDUCTASE YAKC [NADP(+)]"/>
    <property type="match status" value="1"/>
</dbReference>
<reference evidence="3" key="2">
    <citation type="submission" date="2020-09" db="EMBL/GenBank/DDBJ databases">
        <authorList>
            <person name="Sun Q."/>
            <person name="Ohkuma M."/>
        </authorList>
    </citation>
    <scope>NUCLEOTIDE SEQUENCE</scope>
    <source>
        <strain evidence="3">JCM 4386</strain>
    </source>
</reference>
<evidence type="ECO:0000313" key="3">
    <source>
        <dbReference type="EMBL" id="GGS05402.1"/>
    </source>
</evidence>
<dbReference type="GO" id="GO:0016491">
    <property type="term" value="F:oxidoreductase activity"/>
    <property type="evidence" value="ECO:0007669"/>
    <property type="project" value="UniProtKB-KW"/>
</dbReference>
<dbReference type="InterPro" id="IPR036812">
    <property type="entry name" value="NAD(P)_OxRdtase_dom_sf"/>
</dbReference>
<reference evidence="3" key="1">
    <citation type="journal article" date="2014" name="Int. J. Syst. Evol. Microbiol.">
        <title>Complete genome sequence of Corynebacterium casei LMG S-19264T (=DSM 44701T), isolated from a smear-ripened cheese.</title>
        <authorList>
            <consortium name="US DOE Joint Genome Institute (JGI-PGF)"/>
            <person name="Walter F."/>
            <person name="Albersmeier A."/>
            <person name="Kalinowski J."/>
            <person name="Ruckert C."/>
        </authorList>
    </citation>
    <scope>NUCLEOTIDE SEQUENCE</scope>
    <source>
        <strain evidence="3">JCM 4386</strain>
    </source>
</reference>
<dbReference type="EMBL" id="BMTL01000022">
    <property type="protein sequence ID" value="GGS05402.1"/>
    <property type="molecule type" value="Genomic_DNA"/>
</dbReference>
<gene>
    <name evidence="3" type="ORF">GCM10010269_50370</name>
</gene>
<feature type="domain" description="NADP-dependent oxidoreductase" evidence="2">
    <location>
        <begin position="16"/>
        <end position="308"/>
    </location>
</feature>
<protein>
    <submittedName>
        <fullName evidence="3">Oxidoreductase</fullName>
    </submittedName>
</protein>
<keyword evidence="1" id="KW-0560">Oxidoreductase</keyword>
<dbReference type="RefSeq" id="WP_190151581.1">
    <property type="nucleotide sequence ID" value="NZ_BMTL01000022.1"/>
</dbReference>
<name>A0A918L5C0_9ACTN</name>
<dbReference type="AlphaFoldDB" id="A0A918L5C0"/>
<evidence type="ECO:0000259" key="2">
    <source>
        <dbReference type="Pfam" id="PF00248"/>
    </source>
</evidence>
<proteinExistence type="predicted"/>
<dbReference type="PANTHER" id="PTHR43625">
    <property type="entry name" value="AFLATOXIN B1 ALDEHYDE REDUCTASE"/>
    <property type="match status" value="1"/>
</dbReference>